<keyword evidence="6" id="KW-0627">Porphyrin biosynthesis</keyword>
<dbReference type="NCBIfam" id="NF004790">
    <property type="entry name" value="PRK06136.1"/>
    <property type="match status" value="1"/>
</dbReference>
<evidence type="ECO:0000256" key="1">
    <source>
        <dbReference type="ARBA" id="ARBA00005879"/>
    </source>
</evidence>
<keyword evidence="3 8" id="KW-0489">Methyltransferase</keyword>
<dbReference type="SUPFAM" id="SSF53790">
    <property type="entry name" value="Tetrapyrrole methylase"/>
    <property type="match status" value="1"/>
</dbReference>
<dbReference type="Gene3D" id="3.30.950.10">
    <property type="entry name" value="Methyltransferase, Cobalt-precorrin-4 Transmethylase, Domain 2"/>
    <property type="match status" value="1"/>
</dbReference>
<organism evidence="10 11">
    <name type="scientific">Caldimonas mangrovi</name>
    <dbReference type="NCBI Taxonomy" id="2944811"/>
    <lineage>
        <taxon>Bacteria</taxon>
        <taxon>Pseudomonadati</taxon>
        <taxon>Pseudomonadota</taxon>
        <taxon>Betaproteobacteria</taxon>
        <taxon>Burkholderiales</taxon>
        <taxon>Sphaerotilaceae</taxon>
        <taxon>Caldimonas</taxon>
    </lineage>
</organism>
<feature type="domain" description="Tetrapyrrole methylase" evidence="9">
    <location>
        <begin position="13"/>
        <end position="224"/>
    </location>
</feature>
<dbReference type="PROSITE" id="PS00840">
    <property type="entry name" value="SUMT_2"/>
    <property type="match status" value="1"/>
</dbReference>
<gene>
    <name evidence="10" type="primary">cobA</name>
    <name evidence="10" type="ORF">M8A51_12185</name>
</gene>
<comment type="pathway">
    <text evidence="7">Porphyrin-containing compound metabolism; siroheme biosynthesis; precorrin-2 from uroporphyrinogen III: step 1/1.</text>
</comment>
<dbReference type="PROSITE" id="PS00839">
    <property type="entry name" value="SUMT_1"/>
    <property type="match status" value="1"/>
</dbReference>
<evidence type="ECO:0000256" key="2">
    <source>
        <dbReference type="ARBA" id="ARBA00012162"/>
    </source>
</evidence>
<reference evidence="10" key="1">
    <citation type="submission" date="2022-05" db="EMBL/GenBank/DDBJ databases">
        <title>Schlegelella sp. nov., isolated from mangrove soil.</title>
        <authorList>
            <person name="Liu Y."/>
            <person name="Ge X."/>
            <person name="Liu W."/>
        </authorList>
    </citation>
    <scope>NUCLEOTIDE SEQUENCE</scope>
    <source>
        <strain evidence="10">S2-27</strain>
    </source>
</reference>
<evidence type="ECO:0000256" key="5">
    <source>
        <dbReference type="ARBA" id="ARBA00022691"/>
    </source>
</evidence>
<dbReference type="InterPro" id="IPR035996">
    <property type="entry name" value="4pyrrol_Methylase_sf"/>
</dbReference>
<dbReference type="EC" id="2.1.1.107" evidence="2"/>
<evidence type="ECO:0000256" key="3">
    <source>
        <dbReference type="ARBA" id="ARBA00022603"/>
    </source>
</evidence>
<dbReference type="GO" id="GO:0004851">
    <property type="term" value="F:uroporphyrin-III C-methyltransferase activity"/>
    <property type="evidence" value="ECO:0007669"/>
    <property type="project" value="UniProtKB-EC"/>
</dbReference>
<accession>A0ABT0YNH5</accession>
<evidence type="ECO:0000256" key="7">
    <source>
        <dbReference type="ARBA" id="ARBA00025705"/>
    </source>
</evidence>
<keyword evidence="4 8" id="KW-0808">Transferase</keyword>
<dbReference type="EMBL" id="JAMKFE010000006">
    <property type="protein sequence ID" value="MCM5680289.1"/>
    <property type="molecule type" value="Genomic_DNA"/>
</dbReference>
<evidence type="ECO:0000256" key="6">
    <source>
        <dbReference type="ARBA" id="ARBA00023244"/>
    </source>
</evidence>
<dbReference type="Proteomes" id="UP001165541">
    <property type="component" value="Unassembled WGS sequence"/>
</dbReference>
<keyword evidence="11" id="KW-1185">Reference proteome</keyword>
<comment type="caution">
    <text evidence="10">The sequence shown here is derived from an EMBL/GenBank/DDBJ whole genome shotgun (WGS) entry which is preliminary data.</text>
</comment>
<comment type="similarity">
    <text evidence="1 8">Belongs to the precorrin methyltransferase family.</text>
</comment>
<protein>
    <recommendedName>
        <fullName evidence="2">uroporphyrinogen-III C-methyltransferase</fullName>
        <ecNumber evidence="2">2.1.1.107</ecNumber>
    </recommendedName>
</protein>
<dbReference type="Pfam" id="PF00590">
    <property type="entry name" value="TP_methylase"/>
    <property type="match status" value="1"/>
</dbReference>
<evidence type="ECO:0000256" key="8">
    <source>
        <dbReference type="RuleBase" id="RU003960"/>
    </source>
</evidence>
<evidence type="ECO:0000313" key="11">
    <source>
        <dbReference type="Proteomes" id="UP001165541"/>
    </source>
</evidence>
<dbReference type="PANTHER" id="PTHR45790:SF3">
    <property type="entry name" value="S-ADENOSYL-L-METHIONINE-DEPENDENT UROPORPHYRINOGEN III METHYLTRANSFERASE, CHLOROPLASTIC"/>
    <property type="match status" value="1"/>
</dbReference>
<dbReference type="InterPro" id="IPR014776">
    <property type="entry name" value="4pyrrole_Mease_sub2"/>
</dbReference>
<evidence type="ECO:0000259" key="9">
    <source>
        <dbReference type="Pfam" id="PF00590"/>
    </source>
</evidence>
<dbReference type="GO" id="GO:0032259">
    <property type="term" value="P:methylation"/>
    <property type="evidence" value="ECO:0007669"/>
    <property type="project" value="UniProtKB-KW"/>
</dbReference>
<dbReference type="NCBIfam" id="TIGR01469">
    <property type="entry name" value="cobA_cysG_Cterm"/>
    <property type="match status" value="1"/>
</dbReference>
<name>A0ABT0YNH5_9BURK</name>
<dbReference type="InterPro" id="IPR000878">
    <property type="entry name" value="4pyrrol_Mease"/>
</dbReference>
<dbReference type="Gene3D" id="3.40.1010.10">
    <property type="entry name" value="Cobalt-precorrin-4 Transmethylase, Domain 1"/>
    <property type="match status" value="1"/>
</dbReference>
<dbReference type="InterPro" id="IPR014777">
    <property type="entry name" value="4pyrrole_Mease_sub1"/>
</dbReference>
<sequence>MNALPEPATIPRVALVGAGPGDPDLLTIKAVKAIRAATVLLVDDLVGEGVLRYARRSARIVHVGKRGGCKSTPQAFIERLMATEALKGERVVRLKGGDPFVFGRGGEEAEHLRAAGVEVDVINGITSGLAAVTGLGVPLTHRDHAHGVIFVTGHAKAGEAPLDWPQLARTAAQGYTLVVYMGVAQAGQIESGLLQGLPAETPLAVVQHASLPQLRHVVTELGQLQTMLAREGIGSPAIIIVGDVLRGLQALPLSAPALSAAAA</sequence>
<dbReference type="InterPro" id="IPR003043">
    <property type="entry name" value="Uropor_MeTrfase_CS"/>
</dbReference>
<keyword evidence="5" id="KW-0949">S-adenosyl-L-methionine</keyword>
<dbReference type="RefSeq" id="WP_251778735.1">
    <property type="nucleotide sequence ID" value="NZ_JAMKFE010000006.1"/>
</dbReference>
<dbReference type="InterPro" id="IPR050161">
    <property type="entry name" value="Siro_Cobalamin_biosynth"/>
</dbReference>
<proteinExistence type="inferred from homology"/>
<dbReference type="PANTHER" id="PTHR45790">
    <property type="entry name" value="SIROHEME SYNTHASE-RELATED"/>
    <property type="match status" value="1"/>
</dbReference>
<evidence type="ECO:0000256" key="4">
    <source>
        <dbReference type="ARBA" id="ARBA00022679"/>
    </source>
</evidence>
<evidence type="ECO:0000313" key="10">
    <source>
        <dbReference type="EMBL" id="MCM5680289.1"/>
    </source>
</evidence>
<dbReference type="CDD" id="cd11642">
    <property type="entry name" value="SUMT"/>
    <property type="match status" value="1"/>
</dbReference>
<dbReference type="InterPro" id="IPR006366">
    <property type="entry name" value="CobA/CysG_C"/>
</dbReference>